<evidence type="ECO:0000313" key="2">
    <source>
        <dbReference type="Proteomes" id="UP000445696"/>
    </source>
</evidence>
<gene>
    <name evidence="1" type="ORF">GQF03_14405</name>
</gene>
<accession>A0A845MJT6</accession>
<dbReference type="AlphaFoldDB" id="A0A845MJT6"/>
<organism evidence="1 2">
    <name type="scientific">Sneathiella chungangensis</name>
    <dbReference type="NCBI Taxonomy" id="1418234"/>
    <lineage>
        <taxon>Bacteria</taxon>
        <taxon>Pseudomonadati</taxon>
        <taxon>Pseudomonadota</taxon>
        <taxon>Alphaproteobacteria</taxon>
        <taxon>Sneathiellales</taxon>
        <taxon>Sneathiellaceae</taxon>
        <taxon>Sneathiella</taxon>
    </lineage>
</organism>
<dbReference type="Proteomes" id="UP000445696">
    <property type="component" value="Unassembled WGS sequence"/>
</dbReference>
<name>A0A845MJT6_9PROT</name>
<protein>
    <submittedName>
        <fullName evidence="1">Uncharacterized protein</fullName>
    </submittedName>
</protein>
<proteinExistence type="predicted"/>
<evidence type="ECO:0000313" key="1">
    <source>
        <dbReference type="EMBL" id="MZR23527.1"/>
    </source>
</evidence>
<comment type="caution">
    <text evidence="1">The sequence shown here is derived from an EMBL/GenBank/DDBJ whole genome shotgun (WGS) entry which is preliminary data.</text>
</comment>
<reference evidence="1 2" key="1">
    <citation type="journal article" date="2014" name="Int. J. Syst. Evol. Microbiol.">
        <title>Sneathiella chungangensis sp. nov., isolated from a marine sand, and emended description of the genus Sneathiella.</title>
        <authorList>
            <person name="Siamphan C."/>
            <person name="Kim H."/>
            <person name="Lee J.S."/>
            <person name="Kim W."/>
        </authorList>
    </citation>
    <scope>NUCLEOTIDE SEQUENCE [LARGE SCALE GENOMIC DNA]</scope>
    <source>
        <strain evidence="1 2">KCTC 32476</strain>
    </source>
</reference>
<keyword evidence="2" id="KW-1185">Reference proteome</keyword>
<dbReference type="EMBL" id="WTVA01000015">
    <property type="protein sequence ID" value="MZR23527.1"/>
    <property type="molecule type" value="Genomic_DNA"/>
</dbReference>
<dbReference type="RefSeq" id="WP_161339990.1">
    <property type="nucleotide sequence ID" value="NZ_JBHSDG010000003.1"/>
</dbReference>
<sequence>MLTRKCIARICLAQFYCGFLFVLFALFPAHASELVSFPSLDKKTRLTAYLAKPGGPGPFPLVGPKSAVRDDAQKRLLEFLKKYLLPEKPG</sequence>